<accession>A0A2J6SYG0</accession>
<reference evidence="2 3" key="1">
    <citation type="submission" date="2016-04" db="EMBL/GenBank/DDBJ databases">
        <title>A degradative enzymes factory behind the ericoid mycorrhizal symbiosis.</title>
        <authorList>
            <consortium name="DOE Joint Genome Institute"/>
            <person name="Martino E."/>
            <person name="Morin E."/>
            <person name="Grelet G."/>
            <person name="Kuo A."/>
            <person name="Kohler A."/>
            <person name="Daghino S."/>
            <person name="Barry K."/>
            <person name="Choi C."/>
            <person name="Cichocki N."/>
            <person name="Clum A."/>
            <person name="Copeland A."/>
            <person name="Hainaut M."/>
            <person name="Haridas S."/>
            <person name="Labutti K."/>
            <person name="Lindquist E."/>
            <person name="Lipzen A."/>
            <person name="Khouja H.-R."/>
            <person name="Murat C."/>
            <person name="Ohm R."/>
            <person name="Olson A."/>
            <person name="Spatafora J."/>
            <person name="Veneault-Fourrey C."/>
            <person name="Henrissat B."/>
            <person name="Grigoriev I."/>
            <person name="Martin F."/>
            <person name="Perotto S."/>
        </authorList>
    </citation>
    <scope>NUCLEOTIDE SEQUENCE [LARGE SCALE GENOMIC DNA]</scope>
    <source>
        <strain evidence="2 3">E</strain>
    </source>
</reference>
<gene>
    <name evidence="2" type="ORF">K444DRAFT_616861</name>
</gene>
<dbReference type="EMBL" id="KZ613854">
    <property type="protein sequence ID" value="PMD55794.1"/>
    <property type="molecule type" value="Genomic_DNA"/>
</dbReference>
<protein>
    <submittedName>
        <fullName evidence="2">Uncharacterized protein</fullName>
    </submittedName>
</protein>
<evidence type="ECO:0000256" key="1">
    <source>
        <dbReference type="SAM" id="MobiDB-lite"/>
    </source>
</evidence>
<feature type="region of interest" description="Disordered" evidence="1">
    <location>
        <begin position="1"/>
        <end position="85"/>
    </location>
</feature>
<evidence type="ECO:0000313" key="2">
    <source>
        <dbReference type="EMBL" id="PMD55794.1"/>
    </source>
</evidence>
<keyword evidence="3" id="KW-1185">Reference proteome</keyword>
<dbReference type="AlphaFoldDB" id="A0A2J6SYG0"/>
<dbReference type="GeneID" id="36589079"/>
<sequence length="154" mass="17366">MARSKSKKIEKPPPLVGKKRQRKPTAKASSALVAPKQPKIKLTTASRPPKEPSPDTGASGANPQRERTIEISSSSSSESPEPEAKTHVVTVNWQVYLNYKLVHSESFQEDFLLILYNGYRFWQGWVQMRVDEAAKTDKEIKARRKWKGIYGALS</sequence>
<evidence type="ECO:0000313" key="3">
    <source>
        <dbReference type="Proteomes" id="UP000235371"/>
    </source>
</evidence>
<feature type="compositionally biased region" description="Low complexity" evidence="1">
    <location>
        <begin position="70"/>
        <end position="79"/>
    </location>
</feature>
<dbReference type="RefSeq" id="XP_024732698.1">
    <property type="nucleotide sequence ID" value="XM_024881002.1"/>
</dbReference>
<organism evidence="2 3">
    <name type="scientific">Hyaloscypha bicolor E</name>
    <dbReference type="NCBI Taxonomy" id="1095630"/>
    <lineage>
        <taxon>Eukaryota</taxon>
        <taxon>Fungi</taxon>
        <taxon>Dikarya</taxon>
        <taxon>Ascomycota</taxon>
        <taxon>Pezizomycotina</taxon>
        <taxon>Leotiomycetes</taxon>
        <taxon>Helotiales</taxon>
        <taxon>Hyaloscyphaceae</taxon>
        <taxon>Hyaloscypha</taxon>
        <taxon>Hyaloscypha bicolor</taxon>
    </lineage>
</organism>
<dbReference type="Proteomes" id="UP000235371">
    <property type="component" value="Unassembled WGS sequence"/>
</dbReference>
<proteinExistence type="predicted"/>
<name>A0A2J6SYG0_9HELO</name>
<dbReference type="InParanoid" id="A0A2J6SYG0"/>
<feature type="non-terminal residue" evidence="2">
    <location>
        <position position="154"/>
    </location>
</feature>